<sequence length="109" mass="12278">MRGTETRYPLTEKLGFALIVAARKLKPYFEAHPIERRLEALANALSLSKCFKGRTHQDIVEDGFSVAGGLREGQRGLPRSWNAYDDDGFSLAGRLREGQRGLQRSWSIN</sequence>
<evidence type="ECO:0000313" key="2">
    <source>
        <dbReference type="Proteomes" id="UP001454036"/>
    </source>
</evidence>
<accession>A0AAV3NS18</accession>
<keyword evidence="2" id="KW-1185">Reference proteome</keyword>
<reference evidence="1 2" key="1">
    <citation type="submission" date="2024-01" db="EMBL/GenBank/DDBJ databases">
        <title>The complete chloroplast genome sequence of Lithospermum erythrorhizon: insights into the phylogenetic relationship among Boraginaceae species and the maternal lineages of purple gromwells.</title>
        <authorList>
            <person name="Okada T."/>
            <person name="Watanabe K."/>
        </authorList>
    </citation>
    <scope>NUCLEOTIDE SEQUENCE [LARGE SCALE GENOMIC DNA]</scope>
</reference>
<evidence type="ECO:0000313" key="1">
    <source>
        <dbReference type="EMBL" id="GAA0140553.1"/>
    </source>
</evidence>
<gene>
    <name evidence="1" type="ORF">LIER_01874</name>
</gene>
<name>A0AAV3NS18_LITER</name>
<proteinExistence type="predicted"/>
<organism evidence="1 2">
    <name type="scientific">Lithospermum erythrorhizon</name>
    <name type="common">Purple gromwell</name>
    <name type="synonym">Lithospermum officinale var. erythrorhizon</name>
    <dbReference type="NCBI Taxonomy" id="34254"/>
    <lineage>
        <taxon>Eukaryota</taxon>
        <taxon>Viridiplantae</taxon>
        <taxon>Streptophyta</taxon>
        <taxon>Embryophyta</taxon>
        <taxon>Tracheophyta</taxon>
        <taxon>Spermatophyta</taxon>
        <taxon>Magnoliopsida</taxon>
        <taxon>eudicotyledons</taxon>
        <taxon>Gunneridae</taxon>
        <taxon>Pentapetalae</taxon>
        <taxon>asterids</taxon>
        <taxon>lamiids</taxon>
        <taxon>Boraginales</taxon>
        <taxon>Boraginaceae</taxon>
        <taxon>Boraginoideae</taxon>
        <taxon>Lithospermeae</taxon>
        <taxon>Lithospermum</taxon>
    </lineage>
</organism>
<protein>
    <recommendedName>
        <fullName evidence="3">Reverse transcriptase RNase H-like domain-containing protein</fullName>
    </recommendedName>
</protein>
<evidence type="ECO:0008006" key="3">
    <source>
        <dbReference type="Google" id="ProtNLM"/>
    </source>
</evidence>
<dbReference type="EMBL" id="BAABME010000193">
    <property type="protein sequence ID" value="GAA0140553.1"/>
    <property type="molecule type" value="Genomic_DNA"/>
</dbReference>
<dbReference type="Proteomes" id="UP001454036">
    <property type="component" value="Unassembled WGS sequence"/>
</dbReference>
<comment type="caution">
    <text evidence="1">The sequence shown here is derived from an EMBL/GenBank/DDBJ whole genome shotgun (WGS) entry which is preliminary data.</text>
</comment>
<dbReference type="AlphaFoldDB" id="A0AAV3NS18"/>